<organism evidence="4 5">
    <name type="scientific">Sphingomonas molluscorum</name>
    <dbReference type="NCBI Taxonomy" id="418184"/>
    <lineage>
        <taxon>Bacteria</taxon>
        <taxon>Pseudomonadati</taxon>
        <taxon>Pseudomonadota</taxon>
        <taxon>Alphaproteobacteria</taxon>
        <taxon>Sphingomonadales</taxon>
        <taxon>Sphingomonadaceae</taxon>
        <taxon>Sphingomonas</taxon>
    </lineage>
</organism>
<dbReference type="RefSeq" id="WP_132884410.1">
    <property type="nucleotide sequence ID" value="NZ_JBBGZA010000001.1"/>
</dbReference>
<sequence length="312" mass="34226">MHDTEPKTDATLVLGAGELGMAMLEALADRRTADGRTLSVLLRPRQDPAAEERIEARLHSLGIDIVRADLATETEDALAAVFARFDTVICCTGFVGGPGTQRRITAAVLKAGVERYVPWQFGVDYDVVGRGSGQPVFDEQADVRDLLRGQSRTRWTIVSTGMFTSFLFEPAFGLVDLEHDRVHALGSWEHRLTVTTPEDIGRLTAAILAHQPRLDDQVVYVAGDTVSYAELADRVEAHLERPVERVLWSMEQLRADAAAHPGDGMRAYRLAFARDTGVAWDRERTFNAAQGIAVTDVAGWLRQHRPAGGGRG</sequence>
<proteinExistence type="predicted"/>
<name>A0ABU8Q3U6_9SPHN</name>
<dbReference type="Proteomes" id="UP001380365">
    <property type="component" value="Unassembled WGS sequence"/>
</dbReference>
<feature type="domain" description="NmrA-like" evidence="3">
    <location>
        <begin position="12"/>
        <end position="250"/>
    </location>
</feature>
<dbReference type="PANTHER" id="PTHR47706">
    <property type="entry name" value="NMRA-LIKE FAMILY PROTEIN"/>
    <property type="match status" value="1"/>
</dbReference>
<comment type="caution">
    <text evidence="4">The sequence shown here is derived from an EMBL/GenBank/DDBJ whole genome shotgun (WGS) entry which is preliminary data.</text>
</comment>
<keyword evidence="1" id="KW-0521">NADP</keyword>
<evidence type="ECO:0000256" key="1">
    <source>
        <dbReference type="ARBA" id="ARBA00022857"/>
    </source>
</evidence>
<evidence type="ECO:0000313" key="5">
    <source>
        <dbReference type="Proteomes" id="UP001380365"/>
    </source>
</evidence>
<dbReference type="InterPro" id="IPR036291">
    <property type="entry name" value="NAD(P)-bd_dom_sf"/>
</dbReference>
<evidence type="ECO:0000259" key="3">
    <source>
        <dbReference type="Pfam" id="PF05368"/>
    </source>
</evidence>
<dbReference type="CDD" id="cd05259">
    <property type="entry name" value="PCBER_SDR_a"/>
    <property type="match status" value="1"/>
</dbReference>
<keyword evidence="5" id="KW-1185">Reference proteome</keyword>
<dbReference type="InterPro" id="IPR045312">
    <property type="entry name" value="PCBER-like"/>
</dbReference>
<accession>A0ABU8Q3U6</accession>
<dbReference type="SUPFAM" id="SSF51735">
    <property type="entry name" value="NAD(P)-binding Rossmann-fold domains"/>
    <property type="match status" value="1"/>
</dbReference>
<dbReference type="Gene3D" id="3.40.50.720">
    <property type="entry name" value="NAD(P)-binding Rossmann-like Domain"/>
    <property type="match status" value="1"/>
</dbReference>
<gene>
    <name evidence="4" type="ORF">WH159_07660</name>
</gene>
<dbReference type="Pfam" id="PF05368">
    <property type="entry name" value="NmrA"/>
    <property type="match status" value="1"/>
</dbReference>
<dbReference type="Gene3D" id="3.90.25.10">
    <property type="entry name" value="UDP-galactose 4-epimerase, domain 1"/>
    <property type="match status" value="1"/>
</dbReference>
<reference evidence="4 5" key="1">
    <citation type="submission" date="2023-12" db="EMBL/GenBank/DDBJ databases">
        <title>Gut-associated functions are favored during microbiome assembly across C. elegans life.</title>
        <authorList>
            <person name="Zimmermann J."/>
        </authorList>
    </citation>
    <scope>NUCLEOTIDE SEQUENCE [LARGE SCALE GENOMIC DNA]</scope>
    <source>
        <strain evidence="4 5">JUb134</strain>
    </source>
</reference>
<evidence type="ECO:0000313" key="4">
    <source>
        <dbReference type="EMBL" id="MEJ5094416.1"/>
    </source>
</evidence>
<dbReference type="PANTHER" id="PTHR47706:SF6">
    <property type="entry name" value="NMRA-LIKE FAMILY PROTEIN (AFU_ORTHOLOGUE AFUA_6G00280)"/>
    <property type="match status" value="1"/>
</dbReference>
<keyword evidence="2" id="KW-0560">Oxidoreductase</keyword>
<dbReference type="EMBL" id="JBBGZA010000001">
    <property type="protein sequence ID" value="MEJ5094416.1"/>
    <property type="molecule type" value="Genomic_DNA"/>
</dbReference>
<dbReference type="InterPro" id="IPR051609">
    <property type="entry name" value="NmrA/Isoflavone_reductase-like"/>
</dbReference>
<evidence type="ECO:0000256" key="2">
    <source>
        <dbReference type="ARBA" id="ARBA00023002"/>
    </source>
</evidence>
<protein>
    <submittedName>
        <fullName evidence="4">Aromatic alcohol reductase</fullName>
    </submittedName>
</protein>
<dbReference type="InterPro" id="IPR008030">
    <property type="entry name" value="NmrA-like"/>
</dbReference>